<dbReference type="EMBL" id="JAJUWU010000017">
    <property type="protein sequence ID" value="MCE7029627.1"/>
    <property type="molecule type" value="Genomic_DNA"/>
</dbReference>
<organism evidence="1 2">
    <name type="scientific">Jiella avicenniae</name>
    <dbReference type="NCBI Taxonomy" id="2907202"/>
    <lineage>
        <taxon>Bacteria</taxon>
        <taxon>Pseudomonadati</taxon>
        <taxon>Pseudomonadota</taxon>
        <taxon>Alphaproteobacteria</taxon>
        <taxon>Hyphomicrobiales</taxon>
        <taxon>Aurantimonadaceae</taxon>
        <taxon>Jiella</taxon>
    </lineage>
</organism>
<dbReference type="Proteomes" id="UP001139035">
    <property type="component" value="Unassembled WGS sequence"/>
</dbReference>
<reference evidence="1" key="1">
    <citation type="submission" date="2022-01" db="EMBL/GenBank/DDBJ databases">
        <title>Jiella avicenniae sp. nov., a novel endophytic bacterium isolated from bark of Avicennia marina.</title>
        <authorList>
            <person name="Tuo L."/>
        </authorList>
    </citation>
    <scope>NUCLEOTIDE SEQUENCE</scope>
    <source>
        <strain evidence="1">CBK1P-4</strain>
    </source>
</reference>
<proteinExistence type="predicted"/>
<sequence>MKQIVPVRPKVGWSALLKRSDRCRSTTTRRFARIETEFHDAKPEIGDENTAIGQHRQFVRLALIVG</sequence>
<dbReference type="RefSeq" id="WP_233720616.1">
    <property type="nucleotide sequence ID" value="NZ_JAJUWU010000017.1"/>
</dbReference>
<accession>A0A9X1P231</accession>
<gene>
    <name evidence="1" type="ORF">LZD57_16685</name>
</gene>
<evidence type="ECO:0000313" key="1">
    <source>
        <dbReference type="EMBL" id="MCE7029627.1"/>
    </source>
</evidence>
<name>A0A9X1P231_9HYPH</name>
<keyword evidence="2" id="KW-1185">Reference proteome</keyword>
<comment type="caution">
    <text evidence="1">The sequence shown here is derived from an EMBL/GenBank/DDBJ whole genome shotgun (WGS) entry which is preliminary data.</text>
</comment>
<protein>
    <submittedName>
        <fullName evidence="1">Uncharacterized protein</fullName>
    </submittedName>
</protein>
<dbReference type="AlphaFoldDB" id="A0A9X1P231"/>
<evidence type="ECO:0000313" key="2">
    <source>
        <dbReference type="Proteomes" id="UP001139035"/>
    </source>
</evidence>